<evidence type="ECO:0000256" key="1">
    <source>
        <dbReference type="SAM" id="Phobius"/>
    </source>
</evidence>
<protein>
    <submittedName>
        <fullName evidence="2">Uncharacterized protein</fullName>
    </submittedName>
</protein>
<comment type="caution">
    <text evidence="2">The sequence shown here is derived from an EMBL/GenBank/DDBJ whole genome shotgun (WGS) entry which is preliminary data.</text>
</comment>
<dbReference type="Proteomes" id="UP000245506">
    <property type="component" value="Unassembled WGS sequence"/>
</dbReference>
<gene>
    <name evidence="2" type="ORF">DKT75_16930</name>
</gene>
<keyword evidence="1" id="KW-0812">Transmembrane</keyword>
<keyword evidence="3" id="KW-1185">Reference proteome</keyword>
<name>A0A317C6J0_9GAMM</name>
<evidence type="ECO:0000313" key="2">
    <source>
        <dbReference type="EMBL" id="PWQ94218.1"/>
    </source>
</evidence>
<dbReference type="OrthoDB" id="5625903at2"/>
<accession>A0A317C6J0</accession>
<dbReference type="AlphaFoldDB" id="A0A317C6J0"/>
<keyword evidence="1" id="KW-1133">Transmembrane helix</keyword>
<reference evidence="2 3" key="1">
    <citation type="submission" date="2018-05" db="EMBL/GenBank/DDBJ databases">
        <title>Leucothrix arctica sp. nov., isolated from Arctic seawater.</title>
        <authorList>
            <person name="Choi A."/>
            <person name="Baek K."/>
        </authorList>
    </citation>
    <scope>NUCLEOTIDE SEQUENCE [LARGE SCALE GENOMIC DNA]</scope>
    <source>
        <strain evidence="2 3">IMCC9719</strain>
    </source>
</reference>
<dbReference type="EMBL" id="QGKL01000041">
    <property type="protein sequence ID" value="PWQ94218.1"/>
    <property type="molecule type" value="Genomic_DNA"/>
</dbReference>
<feature type="transmembrane region" description="Helical" evidence="1">
    <location>
        <begin position="45"/>
        <end position="67"/>
    </location>
</feature>
<organism evidence="2 3">
    <name type="scientific">Leucothrix arctica</name>
    <dbReference type="NCBI Taxonomy" id="1481894"/>
    <lineage>
        <taxon>Bacteria</taxon>
        <taxon>Pseudomonadati</taxon>
        <taxon>Pseudomonadota</taxon>
        <taxon>Gammaproteobacteria</taxon>
        <taxon>Thiotrichales</taxon>
        <taxon>Thiotrichaceae</taxon>
        <taxon>Leucothrix</taxon>
    </lineage>
</organism>
<keyword evidence="1" id="KW-0472">Membrane</keyword>
<feature type="transmembrane region" description="Helical" evidence="1">
    <location>
        <begin position="79"/>
        <end position="98"/>
    </location>
</feature>
<feature type="transmembrane region" description="Helical" evidence="1">
    <location>
        <begin position="118"/>
        <end position="138"/>
    </location>
</feature>
<sequence>MRDLKTSIFRGLTILLLLIAAVLFLLSMADTVFVTTEHPIKGYWVLLTGWMGFVIFQFAWFANPLTLLSLMLFRRRTGWALVSSTLALICLSQAFMFSEIPVDTSGESVKIIARGGGFYYWVGMVGCVFYACIMMMVYRALKKDLIKSPPEVPSSILVADQNLHSSMPQVTSLSFPDGAISTRSNP</sequence>
<dbReference type="RefSeq" id="WP_109824967.1">
    <property type="nucleotide sequence ID" value="NZ_QGKL01000041.1"/>
</dbReference>
<evidence type="ECO:0000313" key="3">
    <source>
        <dbReference type="Proteomes" id="UP000245506"/>
    </source>
</evidence>
<proteinExistence type="predicted"/>